<name>A0ABP1I7I5_9EUKA</name>
<dbReference type="PROSITE" id="PS51257">
    <property type="entry name" value="PROKAR_LIPOPROTEIN"/>
    <property type="match status" value="1"/>
</dbReference>
<gene>
    <name evidence="1" type="ORF">HINF_LOCUS22382</name>
</gene>
<evidence type="ECO:0000313" key="1">
    <source>
        <dbReference type="EMBL" id="CAL6011004.1"/>
    </source>
</evidence>
<comment type="caution">
    <text evidence="1">The sequence shown here is derived from an EMBL/GenBank/DDBJ whole genome shotgun (WGS) entry which is preliminary data.</text>
</comment>
<keyword evidence="2" id="KW-1185">Reference proteome</keyword>
<dbReference type="EMBL" id="CAXDID020000062">
    <property type="protein sequence ID" value="CAL6011004.1"/>
    <property type="molecule type" value="Genomic_DNA"/>
</dbReference>
<evidence type="ECO:0000313" key="2">
    <source>
        <dbReference type="Proteomes" id="UP001642409"/>
    </source>
</evidence>
<reference evidence="1 2" key="1">
    <citation type="submission" date="2024-07" db="EMBL/GenBank/DDBJ databases">
        <authorList>
            <person name="Akdeniz Z."/>
        </authorList>
    </citation>
    <scope>NUCLEOTIDE SEQUENCE [LARGE SCALE GENOMIC DNA]</scope>
</reference>
<proteinExistence type="predicted"/>
<accession>A0ABP1I7I5</accession>
<organism evidence="1 2">
    <name type="scientific">Hexamita inflata</name>
    <dbReference type="NCBI Taxonomy" id="28002"/>
    <lineage>
        <taxon>Eukaryota</taxon>
        <taxon>Metamonada</taxon>
        <taxon>Diplomonadida</taxon>
        <taxon>Hexamitidae</taxon>
        <taxon>Hexamitinae</taxon>
        <taxon>Hexamita</taxon>
    </lineage>
</organism>
<sequence length="142" mass="17422">MIVSKHNSFAQLYNFFFTISYACGSKNINFSNQQKLLICYFDRENLHKLHKYRKWKDPIFYMNIQSIDLKFTKEQIYNKRYQSSQTQFIQKYTYKLLLYQLKIPLYQQNHTLKVQNASQMPIKYLYYDPNLKIQSIFRLRAL</sequence>
<dbReference type="Proteomes" id="UP001642409">
    <property type="component" value="Unassembled WGS sequence"/>
</dbReference>
<protein>
    <submittedName>
        <fullName evidence="1">Hypothetical_protein</fullName>
    </submittedName>
</protein>